<dbReference type="InterPro" id="IPR051563">
    <property type="entry name" value="Glycosyl_Hydrolase_51"/>
</dbReference>
<dbReference type="PANTHER" id="PTHR31776:SF0">
    <property type="entry name" value="ALPHA-L-ARABINOFURANOSIDASE 1"/>
    <property type="match status" value="1"/>
</dbReference>
<dbReference type="InterPro" id="IPR008979">
    <property type="entry name" value="Galactose-bd-like_sf"/>
</dbReference>
<dbReference type="Gene3D" id="2.60.120.260">
    <property type="entry name" value="Galactose-binding domain-like"/>
    <property type="match status" value="2"/>
</dbReference>
<evidence type="ECO:0000256" key="3">
    <source>
        <dbReference type="ARBA" id="ARBA00012670"/>
    </source>
</evidence>
<dbReference type="RefSeq" id="WP_244978068.1">
    <property type="nucleotide sequence ID" value="NZ_JACIER010000003.1"/>
</dbReference>
<dbReference type="GO" id="GO:0005509">
    <property type="term" value="F:calcium ion binding"/>
    <property type="evidence" value="ECO:0007669"/>
    <property type="project" value="InterPro"/>
</dbReference>
<dbReference type="SUPFAM" id="SSF49313">
    <property type="entry name" value="Cadherin-like"/>
    <property type="match status" value="1"/>
</dbReference>
<dbReference type="InterPro" id="IPR003305">
    <property type="entry name" value="CenC_carb-bd"/>
</dbReference>
<dbReference type="GO" id="GO:0046556">
    <property type="term" value="F:alpha-L-arabinofuranosidase activity"/>
    <property type="evidence" value="ECO:0007669"/>
    <property type="project" value="UniProtKB-EC"/>
</dbReference>
<dbReference type="Gene3D" id="1.50.10.100">
    <property type="entry name" value="Chondroitin AC/alginate lyase"/>
    <property type="match status" value="1"/>
</dbReference>
<proteinExistence type="inferred from homology"/>
<organism evidence="8 9">
    <name type="scientific">Bacteroides reticulotermitis</name>
    <dbReference type="NCBI Taxonomy" id="1133319"/>
    <lineage>
        <taxon>Bacteria</taxon>
        <taxon>Pseudomonadati</taxon>
        <taxon>Bacteroidota</taxon>
        <taxon>Bacteroidia</taxon>
        <taxon>Bacteroidales</taxon>
        <taxon>Bacteroidaceae</taxon>
        <taxon>Bacteroides</taxon>
    </lineage>
</organism>
<keyword evidence="6" id="KW-0325">Glycoprotein</keyword>
<sequence length="1564" mass="176934">MINKQKGMGLEKNTRMIMNKIIIFILFLSLGYYVQAQESIIAKDKVRFEEIRSKAGFIHPGIGCTVETLNNLRDGVLNGQSPWVDYFAGLRRSKYAGLDSQMHKCERILNNGGIGAFADDAQLAWTQAILYVVTGNEAYRRIPQELIKWYGSRDDFFPRAFPDSHIKLGKYVYVFCAAAEIMRYTLPVDKELAVTANMLTDFEQNCIRPIRRTILENKGYFMNQHTYALVGYVAGAILADDREGYEDAVEMTTVNKDAPNQGFNGAIKAVCRLIDKDAVTGELIKPYVQLIEMGRDEAHAFGNVDNLNLITRMIDLQGTKVDPVSGRVTEHTNAVRSSSFLNDRLLEAAEYFSRFNMGYGIKWTPVFSSLGVNPKIYKNISPEYRGRVDMNGYPAFFYWFRGLGYDLEKYPALKISALRAIKSQRNRVGTGEFINTLHNYNFDFFIGLPKAAAIGTPDLQKAQKVLAVNMGNYNMSPKGIRQVEDLYVDLSAIKIPGTFYPHSNNDIPLEVKKEQERTFVRMCLQNGVPRTMVNLEGSMSCPVGKTGILIRSDAPVRIDLHNGEDYQKKHPVLSSIYVPDTNGEWRYVIFERDPKVITNSMFGFSSLLYFNVHPMEENATVDFDLFNSNKEDIQPIELNVRSGMDRLFVCLGQTIEKKYQNLSDDSRQTCRFWAQGLPEGASFNRETGLLSWKPKTKDLGLHKVYVAVQNGISTSMIPVEIFVGKNKDEVVNRITQPYDLATKDYVACGKEQVASALKEVKEARQGNVMKAFSRLQAAVSSLQLLNPWLLGEEGSLDYTKTSISSKGLNIFVYSNGDNYDCAGIFGPHKEFVLDFGEKFKVKVDSFGLQSRANFPDRVKETIILGSNDSKNWNLLTQYPAGVDEDMQVIPVKADERKNSYRYLKVHMPNKKGTPGLLDLSEFRIYGRRLEMLPVQPDSWTVDVRRVGAEINKNMYGVFFEDINFGADGGLYAELVKNRSFEFPHNPLNCWMTFGCVTAETENPSFIRCPHYIRLNTLKSGLHGCGLINEGFRGIGVKAGEKYIFSAWIRHREGQKLSLRVHIQDKMKHERIAAKDFELPLDTKEWTKISFSMEAAKTNAHCRLRIELLGRGELDMDHISLFPENTWLKRPGGLREDLVQTLADLKPGVFRFPGGCIVEGDNLENRYQWKNSVGPVENRPINETRWARWGGNDDYYQSLGLGFYEYFQLAEDLGAEPLPVLSVGMACQFVSNQRAQGEPLDEFIQDCVDLVEFANGDTTTYWGKIRAEMGHPAPFKMKYLGIGNEQWGRGYVENLSRFLTVMRNKCPDIQIVGGSGPGPNGEKFDYLWPEMKRLKVDLVDEHYYQSPEWFFSNARRYDTYDRKGPKVFAGEYASHDRVNGNKPNSFLAALSEAAFMTGLERNADIVHLTAYAPLFAHVNAVQWNPDLIWFDNLRVMKTPSYYVQQLYSLYKGTHVLSLLDADKQPIAGSDSLYASAVVDRERNNVIIKVVNANQDERLVDIQLKGLSGDAKRIVNVQLLSAALSTVNTLEQPENIKPQSDTFSLSGTSLALNLKGQSFQVITVPL</sequence>
<dbReference type="PANTHER" id="PTHR31776">
    <property type="entry name" value="ALPHA-L-ARABINOFURANOSIDASE 1"/>
    <property type="match status" value="1"/>
</dbReference>
<dbReference type="SUPFAM" id="SSF51445">
    <property type="entry name" value="(Trans)glycosidases"/>
    <property type="match status" value="1"/>
</dbReference>
<comment type="similarity">
    <text evidence="2">Belongs to the glycosyl hydrolase 51 family.</text>
</comment>
<dbReference type="EC" id="3.2.1.55" evidence="3"/>
<dbReference type="Pfam" id="PF22848">
    <property type="entry name" value="ASD1_dom"/>
    <property type="match status" value="1"/>
</dbReference>
<dbReference type="InterPro" id="IPR008929">
    <property type="entry name" value="Chondroitin_lyas"/>
</dbReference>
<gene>
    <name evidence="8" type="ORF">GGR06_001161</name>
</gene>
<dbReference type="Gene3D" id="2.60.40.10">
    <property type="entry name" value="Immunoglobulins"/>
    <property type="match status" value="1"/>
</dbReference>
<evidence type="ECO:0000256" key="6">
    <source>
        <dbReference type="ARBA" id="ARBA00023180"/>
    </source>
</evidence>
<evidence type="ECO:0000256" key="2">
    <source>
        <dbReference type="ARBA" id="ARBA00007186"/>
    </source>
</evidence>
<dbReference type="InterPro" id="IPR013780">
    <property type="entry name" value="Glyco_hydro_b"/>
</dbReference>
<dbReference type="SUPFAM" id="SSF48230">
    <property type="entry name" value="Chondroitin AC/alginate lyase"/>
    <property type="match status" value="1"/>
</dbReference>
<dbReference type="InterPro" id="IPR017853">
    <property type="entry name" value="GH"/>
</dbReference>
<evidence type="ECO:0000256" key="5">
    <source>
        <dbReference type="ARBA" id="ARBA00022801"/>
    </source>
</evidence>
<dbReference type="SUPFAM" id="SSF51011">
    <property type="entry name" value="Glycosyl hydrolase domain"/>
    <property type="match status" value="1"/>
</dbReference>
<dbReference type="Gene3D" id="2.60.40.1180">
    <property type="entry name" value="Golgi alpha-mannosidase II"/>
    <property type="match status" value="1"/>
</dbReference>
<dbReference type="GO" id="GO:0016020">
    <property type="term" value="C:membrane"/>
    <property type="evidence" value="ECO:0007669"/>
    <property type="project" value="InterPro"/>
</dbReference>
<evidence type="ECO:0000256" key="1">
    <source>
        <dbReference type="ARBA" id="ARBA00001462"/>
    </source>
</evidence>
<dbReference type="Pfam" id="PF02018">
    <property type="entry name" value="CBM_4_9"/>
    <property type="match status" value="1"/>
</dbReference>
<dbReference type="InterPro" id="IPR015919">
    <property type="entry name" value="Cadherin-like_sf"/>
</dbReference>
<dbReference type="SMART" id="SM00813">
    <property type="entry name" value="Alpha-L-AF_C"/>
    <property type="match status" value="1"/>
</dbReference>
<feature type="domain" description="Alpha-L-arabinofuranosidase C-terminal" evidence="7">
    <location>
        <begin position="1369"/>
        <end position="1556"/>
    </location>
</feature>
<reference evidence="8" key="1">
    <citation type="submission" date="2020-08" db="EMBL/GenBank/DDBJ databases">
        <title>Genomic Encyclopedia of Type Strains, Phase IV (KMG-IV): sequencing the most valuable type-strain genomes for metagenomic binning, comparative biology and taxonomic classification.</title>
        <authorList>
            <person name="Goeker M."/>
        </authorList>
    </citation>
    <scope>NUCLEOTIDE SEQUENCE [LARGE SCALE GENOMIC DNA]</scope>
    <source>
        <strain evidence="8">DSM 105720</strain>
    </source>
</reference>
<protein>
    <recommendedName>
        <fullName evidence="3">non-reducing end alpha-L-arabinofuranosidase</fullName>
        <ecNumber evidence="3">3.2.1.55</ecNumber>
    </recommendedName>
</protein>
<dbReference type="Pfam" id="PF06964">
    <property type="entry name" value="Alpha-L-AF_C"/>
    <property type="match status" value="1"/>
</dbReference>
<evidence type="ECO:0000256" key="4">
    <source>
        <dbReference type="ARBA" id="ARBA00022729"/>
    </source>
</evidence>
<keyword evidence="4" id="KW-0732">Signal</keyword>
<dbReference type="EMBL" id="JACIER010000003">
    <property type="protein sequence ID" value="MBB4043394.1"/>
    <property type="molecule type" value="Genomic_DNA"/>
</dbReference>
<evidence type="ECO:0000259" key="7">
    <source>
        <dbReference type="SMART" id="SM00813"/>
    </source>
</evidence>
<dbReference type="Gene3D" id="3.20.20.80">
    <property type="entry name" value="Glycosidases"/>
    <property type="match status" value="1"/>
</dbReference>
<dbReference type="InterPro" id="IPR010720">
    <property type="entry name" value="Alpha-L-AF_C"/>
</dbReference>
<dbReference type="GO" id="GO:0046373">
    <property type="term" value="P:L-arabinose metabolic process"/>
    <property type="evidence" value="ECO:0007669"/>
    <property type="project" value="InterPro"/>
</dbReference>
<keyword evidence="5" id="KW-0378">Hydrolase</keyword>
<comment type="catalytic activity">
    <reaction evidence="1">
        <text>Hydrolysis of terminal non-reducing alpha-L-arabinofuranoside residues in alpha-L-arabinosides.</text>
        <dbReference type="EC" id="3.2.1.55"/>
    </reaction>
</comment>
<evidence type="ECO:0000313" key="8">
    <source>
        <dbReference type="EMBL" id="MBB4043394.1"/>
    </source>
</evidence>
<accession>A0A840D1C6</accession>
<dbReference type="InterPro" id="IPR013783">
    <property type="entry name" value="Ig-like_fold"/>
</dbReference>
<name>A0A840D1C6_9BACE</name>
<evidence type="ECO:0000313" key="9">
    <source>
        <dbReference type="Proteomes" id="UP000560658"/>
    </source>
</evidence>
<dbReference type="SUPFAM" id="SSF49785">
    <property type="entry name" value="Galactose-binding domain-like"/>
    <property type="match status" value="1"/>
</dbReference>
<keyword evidence="9" id="KW-1185">Reference proteome</keyword>
<dbReference type="Proteomes" id="UP000560658">
    <property type="component" value="Unassembled WGS sequence"/>
</dbReference>
<comment type="caution">
    <text evidence="8">The sequence shown here is derived from an EMBL/GenBank/DDBJ whole genome shotgun (WGS) entry which is preliminary data.</text>
</comment>
<dbReference type="InterPro" id="IPR055235">
    <property type="entry name" value="ASD1_cat"/>
</dbReference>